<evidence type="ECO:0000313" key="5">
    <source>
        <dbReference type="Proteomes" id="UP000326865"/>
    </source>
</evidence>
<dbReference type="AlphaFoldDB" id="A0A5N5UAD6"/>
<dbReference type="Proteomes" id="UP000326207">
    <property type="component" value="Unassembled WGS sequence"/>
</dbReference>
<dbReference type="Proteomes" id="UP000326865">
    <property type="component" value="Unassembled WGS sequence"/>
</dbReference>
<dbReference type="RefSeq" id="WP_152133887.1">
    <property type="nucleotide sequence ID" value="NZ_QKKZ01000002.1"/>
</dbReference>
<dbReference type="EMBL" id="QKKZ01000002">
    <property type="protein sequence ID" value="KAB7514632.1"/>
    <property type="molecule type" value="Genomic_DNA"/>
</dbReference>
<evidence type="ECO:0000313" key="3">
    <source>
        <dbReference type="EMBL" id="KAB7519489.1"/>
    </source>
</evidence>
<dbReference type="EMBL" id="QMDY01000002">
    <property type="protein sequence ID" value="KAB7519489.1"/>
    <property type="molecule type" value="Genomic_DNA"/>
</dbReference>
<sequence length="61" mass="6599">MCHRQPIGDLERMRELTGEHGEEGEEPPEERPAAEPVGDGAEHEPEPDAETEPVAPTPSGD</sequence>
<protein>
    <submittedName>
        <fullName evidence="2">Uncharacterized protein</fullName>
    </submittedName>
</protein>
<proteinExistence type="predicted"/>
<accession>A0A5N5UAD6</accession>
<evidence type="ECO:0000256" key="1">
    <source>
        <dbReference type="SAM" id="MobiDB-lite"/>
    </source>
</evidence>
<gene>
    <name evidence="2" type="ORF">DM867_05810</name>
    <name evidence="3" type="ORF">DP108_05160</name>
</gene>
<comment type="caution">
    <text evidence="2">The sequence shown here is derived from an EMBL/GenBank/DDBJ whole genome shotgun (WGS) entry which is preliminary data.</text>
</comment>
<evidence type="ECO:0000313" key="2">
    <source>
        <dbReference type="EMBL" id="KAB7514632.1"/>
    </source>
</evidence>
<keyword evidence="5" id="KW-1185">Reference proteome</keyword>
<accession>A0A5N5UKZ0</accession>
<evidence type="ECO:0000313" key="4">
    <source>
        <dbReference type="Proteomes" id="UP000326207"/>
    </source>
</evidence>
<feature type="region of interest" description="Disordered" evidence="1">
    <location>
        <begin position="1"/>
        <end position="61"/>
    </location>
</feature>
<name>A0A5N5UAD6_9EURY</name>
<feature type="compositionally biased region" description="Basic and acidic residues" evidence="1">
    <location>
        <begin position="9"/>
        <end position="21"/>
    </location>
</feature>
<organism evidence="2 5">
    <name type="scientific">Halosegnis rubeus</name>
    <dbReference type="NCBI Taxonomy" id="2212850"/>
    <lineage>
        <taxon>Archaea</taxon>
        <taxon>Methanobacteriati</taxon>
        <taxon>Methanobacteriota</taxon>
        <taxon>Stenosarchaea group</taxon>
        <taxon>Halobacteria</taxon>
        <taxon>Halobacteriales</taxon>
        <taxon>Natronomonadaceae</taxon>
        <taxon>Halosegnis</taxon>
    </lineage>
</organism>
<reference evidence="4 5" key="1">
    <citation type="submission" date="2019-10" db="EMBL/GenBank/DDBJ databases">
        <title>Unraveling microbial dark matter from salterns through culturing: the case of the genus Halosegnis.</title>
        <authorList>
            <person name="Duran-Viseras A."/>
            <person name="Andrei A.-S."/>
            <person name="Vera-Gargallo B."/>
            <person name="Ghai R."/>
            <person name="Sanchez-Porro C."/>
            <person name="Ventosa A."/>
        </authorList>
    </citation>
    <scope>NUCLEOTIDE SEQUENCE [LARGE SCALE GENOMIC DNA]</scope>
    <source>
        <strain evidence="2 5">F18-79</strain>
        <strain evidence="3 4">F19-13</strain>
    </source>
</reference>